<dbReference type="PANTHER" id="PTHR43685:SF2">
    <property type="entry name" value="GLYCOSYLTRANSFERASE 2-LIKE DOMAIN-CONTAINING PROTEIN"/>
    <property type="match status" value="1"/>
</dbReference>
<reference evidence="2 3" key="1">
    <citation type="submission" date="2023-07" db="EMBL/GenBank/DDBJ databases">
        <authorList>
            <person name="Kim M.K."/>
        </authorList>
    </citation>
    <scope>NUCLEOTIDE SEQUENCE [LARGE SCALE GENOMIC DNA]</scope>
    <source>
        <strain evidence="2 3">KR1UV-12</strain>
    </source>
</reference>
<proteinExistence type="predicted"/>
<dbReference type="CDD" id="cd00761">
    <property type="entry name" value="Glyco_tranf_GTA_type"/>
    <property type="match status" value="1"/>
</dbReference>
<evidence type="ECO:0000313" key="2">
    <source>
        <dbReference type="EMBL" id="MDP1028817.1"/>
    </source>
</evidence>
<keyword evidence="2" id="KW-0328">Glycosyltransferase</keyword>
<keyword evidence="3" id="KW-1185">Reference proteome</keyword>
<name>A0ABT9EPD1_9SPHN</name>
<organism evidence="2 3">
    <name type="scientific">Sphingomonas aurea</name>
    <dbReference type="NCBI Taxonomy" id="3063994"/>
    <lineage>
        <taxon>Bacteria</taxon>
        <taxon>Pseudomonadati</taxon>
        <taxon>Pseudomonadota</taxon>
        <taxon>Alphaproteobacteria</taxon>
        <taxon>Sphingomonadales</taxon>
        <taxon>Sphingomonadaceae</taxon>
        <taxon>Sphingomonas</taxon>
    </lineage>
</organism>
<accession>A0ABT9EPD1</accession>
<sequence length="300" mass="34233">MLSVFIPSFNHAAYVTQAIDSARRINVPGTHIYVIDDASTDDSVAVIRDHLAQERASNVTLVTKERNKGVIDSMLTFMDRCQTEFIYVVSSDDIAVAEGVEELVHHLNDHPKMGFIIGGGYNLLADGSSVPVYSKRHQKLFRYSGNRFITRLFLMDASPLLCQSSVFRLQALVETNAVTRGLVADDYAIFSKLFQKFMRRGVDFEFYPDVDVVNYRHHQTNSYRNLLRQVETSIQVLKAVAPPALRQRAIGYKLAFYFLVAVRRRDRSAARDITRMVGWHRASDFAAGLVAHAYWWMRFQ</sequence>
<dbReference type="EC" id="2.4.-.-" evidence="2"/>
<keyword evidence="2" id="KW-0808">Transferase</keyword>
<dbReference type="Proteomes" id="UP001230685">
    <property type="component" value="Unassembled WGS sequence"/>
</dbReference>
<dbReference type="InterPro" id="IPR050834">
    <property type="entry name" value="Glycosyltransf_2"/>
</dbReference>
<dbReference type="EMBL" id="JAUUDS010000015">
    <property type="protein sequence ID" value="MDP1028817.1"/>
    <property type="molecule type" value="Genomic_DNA"/>
</dbReference>
<comment type="caution">
    <text evidence="2">The sequence shown here is derived from an EMBL/GenBank/DDBJ whole genome shotgun (WGS) entry which is preliminary data.</text>
</comment>
<gene>
    <name evidence="2" type="ORF">Q5H91_16470</name>
</gene>
<dbReference type="Pfam" id="PF00535">
    <property type="entry name" value="Glycos_transf_2"/>
    <property type="match status" value="1"/>
</dbReference>
<feature type="domain" description="Glycosyltransferase 2-like" evidence="1">
    <location>
        <begin position="3"/>
        <end position="119"/>
    </location>
</feature>
<protein>
    <submittedName>
        <fullName evidence="2">Glycosyltransferase family 2 protein</fullName>
        <ecNumber evidence="2">2.4.-.-</ecNumber>
    </submittedName>
</protein>
<dbReference type="RefSeq" id="WP_305174555.1">
    <property type="nucleotide sequence ID" value="NZ_JAUUDS010000015.1"/>
</dbReference>
<dbReference type="GO" id="GO:0016757">
    <property type="term" value="F:glycosyltransferase activity"/>
    <property type="evidence" value="ECO:0007669"/>
    <property type="project" value="UniProtKB-KW"/>
</dbReference>
<dbReference type="Gene3D" id="3.90.550.10">
    <property type="entry name" value="Spore Coat Polysaccharide Biosynthesis Protein SpsA, Chain A"/>
    <property type="match status" value="1"/>
</dbReference>
<dbReference type="InterPro" id="IPR029044">
    <property type="entry name" value="Nucleotide-diphossugar_trans"/>
</dbReference>
<dbReference type="PANTHER" id="PTHR43685">
    <property type="entry name" value="GLYCOSYLTRANSFERASE"/>
    <property type="match status" value="1"/>
</dbReference>
<dbReference type="SUPFAM" id="SSF53448">
    <property type="entry name" value="Nucleotide-diphospho-sugar transferases"/>
    <property type="match status" value="1"/>
</dbReference>
<evidence type="ECO:0000313" key="3">
    <source>
        <dbReference type="Proteomes" id="UP001230685"/>
    </source>
</evidence>
<evidence type="ECO:0000259" key="1">
    <source>
        <dbReference type="Pfam" id="PF00535"/>
    </source>
</evidence>
<dbReference type="InterPro" id="IPR001173">
    <property type="entry name" value="Glyco_trans_2-like"/>
</dbReference>